<proteinExistence type="predicted"/>
<evidence type="ECO:0000313" key="1">
    <source>
        <dbReference type="EMBL" id="MBW81839.1"/>
    </source>
</evidence>
<reference evidence="1" key="1">
    <citation type="submission" date="2018-02" db="EMBL/GenBank/DDBJ databases">
        <title>Rhizophora mucronata_Transcriptome.</title>
        <authorList>
            <person name="Meera S.P."/>
            <person name="Sreeshan A."/>
            <person name="Augustine A."/>
        </authorList>
    </citation>
    <scope>NUCLEOTIDE SEQUENCE</scope>
    <source>
        <tissue evidence="1">Leaf</tissue>
    </source>
</reference>
<protein>
    <submittedName>
        <fullName evidence="1">Uncharacterized protein</fullName>
    </submittedName>
</protein>
<accession>A0A2P2IKU4</accession>
<sequence>MSLMRKVEVSYCLQQGSAKKWPTCYYKTSPPCSWTDKTGEWLWEKQISV</sequence>
<dbReference type="EMBL" id="GGEC01001356">
    <property type="protein sequence ID" value="MBW81839.1"/>
    <property type="molecule type" value="Transcribed_RNA"/>
</dbReference>
<organism evidence="1">
    <name type="scientific">Rhizophora mucronata</name>
    <name type="common">Asiatic mangrove</name>
    <dbReference type="NCBI Taxonomy" id="61149"/>
    <lineage>
        <taxon>Eukaryota</taxon>
        <taxon>Viridiplantae</taxon>
        <taxon>Streptophyta</taxon>
        <taxon>Embryophyta</taxon>
        <taxon>Tracheophyta</taxon>
        <taxon>Spermatophyta</taxon>
        <taxon>Magnoliopsida</taxon>
        <taxon>eudicotyledons</taxon>
        <taxon>Gunneridae</taxon>
        <taxon>Pentapetalae</taxon>
        <taxon>rosids</taxon>
        <taxon>fabids</taxon>
        <taxon>Malpighiales</taxon>
        <taxon>Rhizophoraceae</taxon>
        <taxon>Rhizophora</taxon>
    </lineage>
</organism>
<dbReference type="AlphaFoldDB" id="A0A2P2IKU4"/>
<name>A0A2P2IKU4_RHIMU</name>